<dbReference type="STRING" id="62062.ENSHHUP00000059692"/>
<accession>A0A4W5P8F5</accession>
<proteinExistence type="predicted"/>
<keyword evidence="3" id="KW-1185">Reference proteome</keyword>
<dbReference type="PANTHER" id="PTHR24014">
    <property type="entry name" value="2-OXOGLUTARATE AND IRON-DEPENDENT OXYGENASE DOMAIN-CONTAINING PROTEIN 2"/>
    <property type="match status" value="1"/>
</dbReference>
<dbReference type="GO" id="GO:0031418">
    <property type="term" value="F:L-ascorbic acid binding"/>
    <property type="evidence" value="ECO:0007669"/>
    <property type="project" value="UniProtKB-KW"/>
</dbReference>
<protein>
    <submittedName>
        <fullName evidence="2">2-oxoglutarate and iron-dependent oxygenase domain containing 2</fullName>
    </submittedName>
</protein>
<reference evidence="2" key="2">
    <citation type="submission" date="2025-08" db="UniProtKB">
        <authorList>
            <consortium name="Ensembl"/>
        </authorList>
    </citation>
    <scope>IDENTIFICATION</scope>
</reference>
<evidence type="ECO:0000256" key="1">
    <source>
        <dbReference type="ARBA" id="ARBA00022896"/>
    </source>
</evidence>
<dbReference type="PANTHER" id="PTHR24014:SF4">
    <property type="entry name" value="2-OXOGLUTARATE AND IRON-DEPENDENT OXYGENASE DOMAIN-CONTAINING PROTEIN 2"/>
    <property type="match status" value="1"/>
</dbReference>
<keyword evidence="1" id="KW-0847">Vitamin C</keyword>
<reference evidence="2" key="3">
    <citation type="submission" date="2025-09" db="UniProtKB">
        <authorList>
            <consortium name="Ensembl"/>
        </authorList>
    </citation>
    <scope>IDENTIFICATION</scope>
</reference>
<dbReference type="Ensembl" id="ENSHHUT00000061735.1">
    <property type="protein sequence ID" value="ENSHHUP00000059692.1"/>
    <property type="gene ID" value="ENSHHUG00000035444.1"/>
</dbReference>
<dbReference type="Proteomes" id="UP000314982">
    <property type="component" value="Unassembled WGS sequence"/>
</dbReference>
<dbReference type="GeneTree" id="ENSGT00940000153974"/>
<evidence type="ECO:0000313" key="3">
    <source>
        <dbReference type="Proteomes" id="UP000314982"/>
    </source>
</evidence>
<name>A0A4W5P8F5_9TELE</name>
<reference evidence="3" key="1">
    <citation type="submission" date="2018-06" db="EMBL/GenBank/DDBJ databases">
        <title>Genome assembly of Danube salmon.</title>
        <authorList>
            <person name="Macqueen D.J."/>
            <person name="Gundappa M.K."/>
        </authorList>
    </citation>
    <scope>NUCLEOTIDE SEQUENCE [LARGE SCALE GENOMIC DNA]</scope>
</reference>
<sequence length="166" mass="18787">MYQVLPVVTHVPFVCNVLLSTQILLNELGFEDGFTTPFRVQYLHKAFMVKYDIHGDLDLSYHHDNAEVTLNVILGKDLVWLIASTEVEQEMTEGLLYRGQHMHGALPISSGQCWNLIVWMRASQERKKLCPMCKKKPTLVEGQGFTDGFTSDSGMSLLQNVSCVPR</sequence>
<organism evidence="2 3">
    <name type="scientific">Hucho hucho</name>
    <name type="common">huchen</name>
    <dbReference type="NCBI Taxonomy" id="62062"/>
    <lineage>
        <taxon>Eukaryota</taxon>
        <taxon>Metazoa</taxon>
        <taxon>Chordata</taxon>
        <taxon>Craniata</taxon>
        <taxon>Vertebrata</taxon>
        <taxon>Euteleostomi</taxon>
        <taxon>Actinopterygii</taxon>
        <taxon>Neopterygii</taxon>
        <taxon>Teleostei</taxon>
        <taxon>Protacanthopterygii</taxon>
        <taxon>Salmoniformes</taxon>
        <taxon>Salmonidae</taxon>
        <taxon>Salmoninae</taxon>
        <taxon>Hucho</taxon>
    </lineage>
</organism>
<evidence type="ECO:0000313" key="2">
    <source>
        <dbReference type="Ensembl" id="ENSHHUP00000059692.1"/>
    </source>
</evidence>
<dbReference type="AlphaFoldDB" id="A0A4W5P8F5"/>